<accession>A0A7R8CGC6</accession>
<sequence>MKWREYLGSMKVRTDKKLKIEDTLTNHVVCEELVKDLPCLDNSSSESYTPEKEPILSNISKVHNINEATLLSKRNEADKDQPQEHEVPIEDIDVSLTSI</sequence>
<protein>
    <submittedName>
        <fullName evidence="2">(salmon louse) hypothetical protein</fullName>
    </submittedName>
</protein>
<name>A0A7R8CGC6_LEPSM</name>
<gene>
    <name evidence="2" type="ORF">LSAA_2912</name>
</gene>
<organism evidence="2 3">
    <name type="scientific">Lepeophtheirus salmonis</name>
    <name type="common">Salmon louse</name>
    <name type="synonym">Caligus salmonis</name>
    <dbReference type="NCBI Taxonomy" id="72036"/>
    <lineage>
        <taxon>Eukaryota</taxon>
        <taxon>Metazoa</taxon>
        <taxon>Ecdysozoa</taxon>
        <taxon>Arthropoda</taxon>
        <taxon>Crustacea</taxon>
        <taxon>Multicrustacea</taxon>
        <taxon>Hexanauplia</taxon>
        <taxon>Copepoda</taxon>
        <taxon>Siphonostomatoida</taxon>
        <taxon>Caligidae</taxon>
        <taxon>Lepeophtheirus</taxon>
    </lineage>
</organism>
<evidence type="ECO:0000313" key="3">
    <source>
        <dbReference type="Proteomes" id="UP000675881"/>
    </source>
</evidence>
<dbReference type="AlphaFoldDB" id="A0A7R8CGC6"/>
<reference evidence="2" key="1">
    <citation type="submission" date="2021-02" db="EMBL/GenBank/DDBJ databases">
        <authorList>
            <person name="Bekaert M."/>
        </authorList>
    </citation>
    <scope>NUCLEOTIDE SEQUENCE</scope>
    <source>
        <strain evidence="2">IoA-00</strain>
    </source>
</reference>
<evidence type="ECO:0000313" key="2">
    <source>
        <dbReference type="EMBL" id="CAF2808717.1"/>
    </source>
</evidence>
<feature type="region of interest" description="Disordered" evidence="1">
    <location>
        <begin position="74"/>
        <end position="99"/>
    </location>
</feature>
<evidence type="ECO:0000256" key="1">
    <source>
        <dbReference type="SAM" id="MobiDB-lite"/>
    </source>
</evidence>
<feature type="compositionally biased region" description="Basic and acidic residues" evidence="1">
    <location>
        <begin position="74"/>
        <end position="88"/>
    </location>
</feature>
<dbReference type="Proteomes" id="UP000675881">
    <property type="component" value="Chromosome 11"/>
</dbReference>
<dbReference type="EMBL" id="HG994590">
    <property type="protein sequence ID" value="CAF2808717.1"/>
    <property type="molecule type" value="Genomic_DNA"/>
</dbReference>
<proteinExistence type="predicted"/>
<keyword evidence="3" id="KW-1185">Reference proteome</keyword>